<name>A0ABW5BIM1_9PROT</name>
<evidence type="ECO:0000256" key="1">
    <source>
        <dbReference type="ARBA" id="ARBA00023015"/>
    </source>
</evidence>
<dbReference type="Pfam" id="PF12802">
    <property type="entry name" value="MarR_2"/>
    <property type="match status" value="1"/>
</dbReference>
<feature type="domain" description="HTH marR-type" evidence="4">
    <location>
        <begin position="9"/>
        <end position="136"/>
    </location>
</feature>
<dbReference type="InterPro" id="IPR000835">
    <property type="entry name" value="HTH_MarR-typ"/>
</dbReference>
<dbReference type="InterPro" id="IPR023187">
    <property type="entry name" value="Tscrpt_reg_MarR-type_CS"/>
</dbReference>
<dbReference type="InterPro" id="IPR039422">
    <property type="entry name" value="MarR/SlyA-like"/>
</dbReference>
<dbReference type="InterPro" id="IPR036388">
    <property type="entry name" value="WH-like_DNA-bd_sf"/>
</dbReference>
<sequence>MNKAHHQNRTHFISLLSRLSRLVNHEGHAAGLKPAQWDALRYLAQANRFSRNPGALTAYLGATKGTISQTLMSLEKKGLVEKKQDPNDKRSVGLDLTTAGKTLAKEDALRPFENVVAHLPTDDQKAIEEALEKILLAKLRSEGNRPFGICKTCRHFRKAAPTGAPHFCDLLKEPLSEIDCEKICIEQEAA</sequence>
<dbReference type="InterPro" id="IPR036390">
    <property type="entry name" value="WH_DNA-bd_sf"/>
</dbReference>
<dbReference type="SUPFAM" id="SSF46785">
    <property type="entry name" value="Winged helix' DNA-binding domain"/>
    <property type="match status" value="1"/>
</dbReference>
<comment type="caution">
    <text evidence="5">The sequence shown here is derived from an EMBL/GenBank/DDBJ whole genome shotgun (WGS) entry which is preliminary data.</text>
</comment>
<evidence type="ECO:0000313" key="6">
    <source>
        <dbReference type="Proteomes" id="UP001597294"/>
    </source>
</evidence>
<evidence type="ECO:0000259" key="4">
    <source>
        <dbReference type="PROSITE" id="PS50995"/>
    </source>
</evidence>
<reference evidence="6" key="1">
    <citation type="journal article" date="2019" name="Int. J. Syst. Evol. Microbiol.">
        <title>The Global Catalogue of Microorganisms (GCM) 10K type strain sequencing project: providing services to taxonomists for standard genome sequencing and annotation.</title>
        <authorList>
            <consortium name="The Broad Institute Genomics Platform"/>
            <consortium name="The Broad Institute Genome Sequencing Center for Infectious Disease"/>
            <person name="Wu L."/>
            <person name="Ma J."/>
        </authorList>
    </citation>
    <scope>NUCLEOTIDE SEQUENCE [LARGE SCALE GENOMIC DNA]</scope>
    <source>
        <strain evidence="6">CGMCC 4.7192</strain>
    </source>
</reference>
<keyword evidence="2" id="KW-0238">DNA-binding</keyword>
<dbReference type="PANTHER" id="PTHR33164">
    <property type="entry name" value="TRANSCRIPTIONAL REGULATOR, MARR FAMILY"/>
    <property type="match status" value="1"/>
</dbReference>
<dbReference type="EMBL" id="JBHUII010000004">
    <property type="protein sequence ID" value="MFD2205982.1"/>
    <property type="molecule type" value="Genomic_DNA"/>
</dbReference>
<dbReference type="Proteomes" id="UP001597294">
    <property type="component" value="Unassembled WGS sequence"/>
</dbReference>
<keyword evidence="3" id="KW-0804">Transcription</keyword>
<keyword evidence="1" id="KW-0805">Transcription regulation</keyword>
<organism evidence="5 6">
    <name type="scientific">Kiloniella antarctica</name>
    <dbReference type="NCBI Taxonomy" id="1550907"/>
    <lineage>
        <taxon>Bacteria</taxon>
        <taxon>Pseudomonadati</taxon>
        <taxon>Pseudomonadota</taxon>
        <taxon>Alphaproteobacteria</taxon>
        <taxon>Rhodospirillales</taxon>
        <taxon>Kiloniellaceae</taxon>
        <taxon>Kiloniella</taxon>
    </lineage>
</organism>
<dbReference type="SMART" id="SM00347">
    <property type="entry name" value="HTH_MARR"/>
    <property type="match status" value="1"/>
</dbReference>
<dbReference type="RefSeq" id="WP_380251122.1">
    <property type="nucleotide sequence ID" value="NZ_JBHUII010000004.1"/>
</dbReference>
<dbReference type="PANTHER" id="PTHR33164:SF89">
    <property type="entry name" value="MARR FAMILY REGULATORY PROTEIN"/>
    <property type="match status" value="1"/>
</dbReference>
<accession>A0ABW5BIM1</accession>
<evidence type="ECO:0000256" key="3">
    <source>
        <dbReference type="ARBA" id="ARBA00023163"/>
    </source>
</evidence>
<dbReference type="PROSITE" id="PS50995">
    <property type="entry name" value="HTH_MARR_2"/>
    <property type="match status" value="1"/>
</dbReference>
<keyword evidence="6" id="KW-1185">Reference proteome</keyword>
<evidence type="ECO:0000256" key="2">
    <source>
        <dbReference type="ARBA" id="ARBA00023125"/>
    </source>
</evidence>
<dbReference type="Gene3D" id="1.10.10.10">
    <property type="entry name" value="Winged helix-like DNA-binding domain superfamily/Winged helix DNA-binding domain"/>
    <property type="match status" value="1"/>
</dbReference>
<dbReference type="PROSITE" id="PS01117">
    <property type="entry name" value="HTH_MARR_1"/>
    <property type="match status" value="1"/>
</dbReference>
<protein>
    <submittedName>
        <fullName evidence="5">MarR family winged helix-turn-helix transcriptional regulator</fullName>
    </submittedName>
</protein>
<proteinExistence type="predicted"/>
<evidence type="ECO:0000313" key="5">
    <source>
        <dbReference type="EMBL" id="MFD2205982.1"/>
    </source>
</evidence>
<gene>
    <name evidence="5" type="ORF">ACFSKO_10180</name>
</gene>